<evidence type="ECO:0000313" key="3">
    <source>
        <dbReference type="Proteomes" id="UP000077701"/>
    </source>
</evidence>
<evidence type="ECO:0000313" key="2">
    <source>
        <dbReference type="EMBL" id="GAT67490.1"/>
    </source>
</evidence>
<feature type="coiled-coil region" evidence="1">
    <location>
        <begin position="99"/>
        <end position="126"/>
    </location>
</feature>
<comment type="caution">
    <text evidence="2">The sequence shown here is derived from an EMBL/GenBank/DDBJ whole genome shotgun (WGS) entry which is preliminary data.</text>
</comment>
<gene>
    <name evidence="2" type="ORF">PS9374_03145</name>
</gene>
<name>A0A171D049_9ACTN</name>
<keyword evidence="3" id="KW-1185">Reference proteome</keyword>
<dbReference type="RefSeq" id="WP_068897560.1">
    <property type="nucleotide sequence ID" value="NZ_BDCX01000007.1"/>
</dbReference>
<reference evidence="3" key="2">
    <citation type="submission" date="2016-04" db="EMBL/GenBank/DDBJ databases">
        <title>Planomonospora sphaerica JCM9374 whole genome shotgun sequence.</title>
        <authorList>
            <person name="Suzuki T."/>
            <person name="Dohra H."/>
            <person name="Kodani S."/>
        </authorList>
    </citation>
    <scope>NUCLEOTIDE SEQUENCE [LARGE SCALE GENOMIC DNA]</scope>
    <source>
        <strain evidence="3">JCM 9374</strain>
    </source>
</reference>
<dbReference type="AlphaFoldDB" id="A0A171D049"/>
<dbReference type="OrthoDB" id="9946048at2"/>
<sequence>MVEVDAEKLRSATDELIATLLPLAEDASTLADGTHLSAYQWGAIGAATVAGNYTPAREYQARQLKDFVACLNGVHAGLLSVVAHYRAAELAALQAAADVENKVQKVADLQAKLRQDQADLAEARKKDQGLTD</sequence>
<accession>A0A171D049</accession>
<evidence type="ECO:0000256" key="1">
    <source>
        <dbReference type="SAM" id="Coils"/>
    </source>
</evidence>
<organism evidence="2 3">
    <name type="scientific">Planomonospora sphaerica</name>
    <dbReference type="NCBI Taxonomy" id="161355"/>
    <lineage>
        <taxon>Bacteria</taxon>
        <taxon>Bacillati</taxon>
        <taxon>Actinomycetota</taxon>
        <taxon>Actinomycetes</taxon>
        <taxon>Streptosporangiales</taxon>
        <taxon>Streptosporangiaceae</taxon>
        <taxon>Planomonospora</taxon>
    </lineage>
</organism>
<proteinExistence type="predicted"/>
<keyword evidence="1" id="KW-0175">Coiled coil</keyword>
<protein>
    <submittedName>
        <fullName evidence="2">Uncharacterized protein</fullName>
    </submittedName>
</protein>
<dbReference type="STRING" id="161355.PS9374_03145"/>
<dbReference type="Proteomes" id="UP000077701">
    <property type="component" value="Unassembled WGS sequence"/>
</dbReference>
<dbReference type="EMBL" id="BDCX01000007">
    <property type="protein sequence ID" value="GAT67490.1"/>
    <property type="molecule type" value="Genomic_DNA"/>
</dbReference>
<reference evidence="2 3" key="1">
    <citation type="journal article" date="2016" name="Genome Announc.">
        <title>Draft Genome Sequence of Planomonospora sphaerica JCM9374, a Rare Actinomycete.</title>
        <authorList>
            <person name="Dohra H."/>
            <person name="Suzuki T."/>
            <person name="Inoue Y."/>
            <person name="Kodani S."/>
        </authorList>
    </citation>
    <scope>NUCLEOTIDE SEQUENCE [LARGE SCALE GENOMIC DNA]</scope>
    <source>
        <strain evidence="2 3">JCM 9374</strain>
    </source>
</reference>